<protein>
    <submittedName>
        <fullName evidence="1">Uncharacterized protein</fullName>
    </submittedName>
</protein>
<gene>
    <name evidence="1" type="ordered locus">BATR1942_07865</name>
</gene>
<dbReference type="Proteomes" id="UP000006867">
    <property type="component" value="Chromosome"/>
</dbReference>
<accession>A0ABM5LXZ5</accession>
<sequence>MKKSSNEIFSDLKLFYPYLRKGLVMQKLAFIKKYPQFNDCYSHVLTQSDDEDRAIKVAKTLVKGIEEGFLTEMDLDELLFLLIEDTLFNSYLYKLQPDNIMCSNETDLNQLLRNWGVPSDNKILSNVNNEAESDSVICGYRRYDFDCIRLLLLDKNPVKIYRQDDDDLYAAYPTIIDVDFRRNLLHIRIKDVDLIESNSKEVSTFKGRIENTLNFLYGFEPKIHCKEIDNVRKSLFLIEENLLKGQREKAQQKSADFQPEIDAFVGKIHKEFGPVHEEGITSKEHISTSVLCIISKSLDTNEQGDIVGIKFRNKHGEGKENYAEVSIIEKDYKCISTDELYWINLSVLLNQQEIEFLKIGKLFNAGFVIFNLTASLNTINIRLMQRSSHPDNELERQPTDHKYDEVVEFVNKFLK</sequence>
<dbReference type="EMBL" id="CP002207">
    <property type="protein sequence ID" value="ADP32512.1"/>
    <property type="molecule type" value="Genomic_DNA"/>
</dbReference>
<keyword evidence="2" id="KW-1185">Reference proteome</keyword>
<reference evidence="1 2" key="1">
    <citation type="journal article" date="2011" name="Front. Microbiol.">
        <title>Genomic signatures of strain selection and enhancement in Bacillus atrophaeus var. globigii, a historical biowarfare simulant.</title>
        <authorList>
            <person name="Gibbons H.S."/>
            <person name="Broomall S.M."/>
            <person name="McNew L.A."/>
            <person name="Daligault H."/>
            <person name="Chapman C."/>
            <person name="Bruce D."/>
            <person name="Karavis M."/>
            <person name="Krepps M."/>
            <person name="McGregor P.A."/>
            <person name="Hong C."/>
            <person name="Park K.H."/>
            <person name="Akmal A."/>
            <person name="Feldman A."/>
            <person name="Lin J.S."/>
            <person name="Chang W.E."/>
            <person name="Higgs B.W."/>
            <person name="Demirev P."/>
            <person name="Lindquist J."/>
            <person name="Liem A."/>
            <person name="Fochler E."/>
            <person name="Read T.D."/>
            <person name="Tapia R."/>
            <person name="Johnson S."/>
            <person name="Bishop-Lilly K.A."/>
            <person name="Detter C."/>
            <person name="Han C."/>
            <person name="Sozhamannan S."/>
            <person name="Rosenzweig C.N."/>
            <person name="Skowronski E.W."/>
        </authorList>
    </citation>
    <scope>NUCLEOTIDE SEQUENCE [LARGE SCALE GENOMIC DNA]</scope>
    <source>
        <strain evidence="1 2">1942</strain>
    </source>
</reference>
<proteinExistence type="predicted"/>
<dbReference type="RefSeq" id="WP_003325894.1">
    <property type="nucleotide sequence ID" value="NC_014639.1"/>
</dbReference>
<organism evidence="1 2">
    <name type="scientific">Bacillus atrophaeus (strain 1942)</name>
    <dbReference type="NCBI Taxonomy" id="720555"/>
    <lineage>
        <taxon>Bacteria</taxon>
        <taxon>Bacillati</taxon>
        <taxon>Bacillota</taxon>
        <taxon>Bacilli</taxon>
        <taxon>Bacillales</taxon>
        <taxon>Bacillaceae</taxon>
        <taxon>Bacillus</taxon>
    </lineage>
</organism>
<evidence type="ECO:0000313" key="1">
    <source>
        <dbReference type="EMBL" id="ADP32512.1"/>
    </source>
</evidence>
<evidence type="ECO:0000313" key="2">
    <source>
        <dbReference type="Proteomes" id="UP000006867"/>
    </source>
</evidence>
<name>A0ABM5LXZ5_BACA1</name>